<dbReference type="AlphaFoldDB" id="A0A943USH9"/>
<evidence type="ECO:0000256" key="1">
    <source>
        <dbReference type="ARBA" id="ARBA00004141"/>
    </source>
</evidence>
<dbReference type="InterPro" id="IPR051611">
    <property type="entry name" value="ECF_transporter_component"/>
</dbReference>
<organism evidence="7 8">
    <name type="scientific">Slackia piriformis</name>
    <dbReference type="NCBI Taxonomy" id="626934"/>
    <lineage>
        <taxon>Bacteria</taxon>
        <taxon>Bacillati</taxon>
        <taxon>Actinomycetota</taxon>
        <taxon>Coriobacteriia</taxon>
        <taxon>Eggerthellales</taxon>
        <taxon>Eggerthellaceae</taxon>
        <taxon>Slackia</taxon>
    </lineage>
</organism>
<protein>
    <submittedName>
        <fullName evidence="7">Energy-coupling factor transporter transmembrane protein EcfT</fullName>
    </submittedName>
</protein>
<proteinExistence type="predicted"/>
<name>A0A943USH9_9ACTN</name>
<dbReference type="GO" id="GO:0005886">
    <property type="term" value="C:plasma membrane"/>
    <property type="evidence" value="ECO:0007669"/>
    <property type="project" value="UniProtKB-ARBA"/>
</dbReference>
<evidence type="ECO:0000256" key="3">
    <source>
        <dbReference type="ARBA" id="ARBA00022692"/>
    </source>
</evidence>
<dbReference type="EMBL" id="JAGZSV010000032">
    <property type="protein sequence ID" value="MBS6940439.1"/>
    <property type="molecule type" value="Genomic_DNA"/>
</dbReference>
<evidence type="ECO:0000256" key="2">
    <source>
        <dbReference type="ARBA" id="ARBA00022475"/>
    </source>
</evidence>
<gene>
    <name evidence="7" type="ORF">KH142_02960</name>
</gene>
<comment type="caution">
    <text evidence="7">The sequence shown here is derived from an EMBL/GenBank/DDBJ whole genome shotgun (WGS) entry which is preliminary data.</text>
</comment>
<feature type="transmembrane region" description="Helical" evidence="6">
    <location>
        <begin position="79"/>
        <end position="101"/>
    </location>
</feature>
<keyword evidence="2" id="KW-1003">Cell membrane</keyword>
<evidence type="ECO:0000313" key="7">
    <source>
        <dbReference type="EMBL" id="MBS6940439.1"/>
    </source>
</evidence>
<dbReference type="InterPro" id="IPR003339">
    <property type="entry name" value="ABC/ECF_trnsptr_transmembrane"/>
</dbReference>
<evidence type="ECO:0000256" key="5">
    <source>
        <dbReference type="ARBA" id="ARBA00023136"/>
    </source>
</evidence>
<keyword evidence="3 6" id="KW-0812">Transmembrane</keyword>
<accession>A0A943USH9</accession>
<feature type="transmembrane region" description="Helical" evidence="6">
    <location>
        <begin position="107"/>
        <end position="125"/>
    </location>
</feature>
<dbReference type="PANTHER" id="PTHR34857">
    <property type="entry name" value="SLL0384 PROTEIN"/>
    <property type="match status" value="1"/>
</dbReference>
<sequence>MALSACVQGRPHMTARFRSASGLAPRRLDPRVSIAMLVAFNVQMTLTQDIFVEWCVSAIAVVAMAYCRRYASIVRGVACYAVLAFSAWALIASGSTVLAPFAASLLMLRHVLPVFMFAFNAIATTRLGELAHALQSLRVPSGVAVAICVAFRFLPTMGREFSAVGDAMKMRGSSASPKPIAFNPARTVERFFVPVIARLGVVADELGNAIVVRGAGSGATRTSYYRL</sequence>
<dbReference type="Pfam" id="PF02361">
    <property type="entry name" value="CbiQ"/>
    <property type="match status" value="1"/>
</dbReference>
<evidence type="ECO:0000256" key="6">
    <source>
        <dbReference type="SAM" id="Phobius"/>
    </source>
</evidence>
<comment type="subcellular location">
    <subcellularLocation>
        <location evidence="1">Membrane</location>
        <topology evidence="1">Multi-pass membrane protein</topology>
    </subcellularLocation>
</comment>
<evidence type="ECO:0000313" key="8">
    <source>
        <dbReference type="Proteomes" id="UP000727506"/>
    </source>
</evidence>
<keyword evidence="5 6" id="KW-0472">Membrane</keyword>
<dbReference type="Proteomes" id="UP000727506">
    <property type="component" value="Unassembled WGS sequence"/>
</dbReference>
<evidence type="ECO:0000256" key="4">
    <source>
        <dbReference type="ARBA" id="ARBA00022989"/>
    </source>
</evidence>
<dbReference type="CDD" id="cd16914">
    <property type="entry name" value="EcfT"/>
    <property type="match status" value="1"/>
</dbReference>
<reference evidence="7" key="1">
    <citation type="submission" date="2021-02" db="EMBL/GenBank/DDBJ databases">
        <title>Infant gut strain persistence is associated with maternal origin, phylogeny, and functional potential including surface adhesion and iron acquisition.</title>
        <authorList>
            <person name="Lou Y.C."/>
        </authorList>
    </citation>
    <scope>NUCLEOTIDE SEQUENCE</scope>
    <source>
        <strain evidence="7">L2_039_000G1_dasL2_039_000G1_concoct_11</strain>
    </source>
</reference>
<keyword evidence="4 6" id="KW-1133">Transmembrane helix</keyword>
<dbReference type="PANTHER" id="PTHR34857:SF2">
    <property type="entry name" value="SLL0384 PROTEIN"/>
    <property type="match status" value="1"/>
</dbReference>